<accession>A0A4V6YSU4</accession>
<organism evidence="2 3">
    <name type="scientific">Steinernema carpocapsae</name>
    <name type="common">Entomopathogenic nematode</name>
    <dbReference type="NCBI Taxonomy" id="34508"/>
    <lineage>
        <taxon>Eukaryota</taxon>
        <taxon>Metazoa</taxon>
        <taxon>Ecdysozoa</taxon>
        <taxon>Nematoda</taxon>
        <taxon>Chromadorea</taxon>
        <taxon>Rhabditida</taxon>
        <taxon>Tylenchina</taxon>
        <taxon>Panagrolaimomorpha</taxon>
        <taxon>Strongyloidoidea</taxon>
        <taxon>Steinernematidae</taxon>
        <taxon>Steinernema</taxon>
    </lineage>
</organism>
<evidence type="ECO:0000256" key="1">
    <source>
        <dbReference type="SAM" id="MobiDB-lite"/>
    </source>
</evidence>
<reference evidence="2 3" key="2">
    <citation type="journal article" date="2019" name="G3 (Bethesda)">
        <title>Hybrid Assembly of the Genome of the Entomopathogenic Nematode Steinernema carpocapsae Identifies the X-Chromosome.</title>
        <authorList>
            <person name="Serra L."/>
            <person name="Macchietto M."/>
            <person name="Macias-Munoz A."/>
            <person name="McGill C.J."/>
            <person name="Rodriguez I.M."/>
            <person name="Rodriguez B."/>
            <person name="Murad R."/>
            <person name="Mortazavi A."/>
        </authorList>
    </citation>
    <scope>NUCLEOTIDE SEQUENCE [LARGE SCALE GENOMIC DNA]</scope>
    <source>
        <strain evidence="2 3">ALL</strain>
    </source>
</reference>
<feature type="region of interest" description="Disordered" evidence="1">
    <location>
        <begin position="1"/>
        <end position="22"/>
    </location>
</feature>
<sequence>MVLSLGQNHSPERSQQRRCKDQQCPRTIAVCLFENAFYDPETKCPRNLHVDSGWTVYENTQMPPIVTQNSIHGKRATKEL</sequence>
<dbReference type="EMBL" id="CM016762">
    <property type="protein sequence ID" value="TMS34373.1"/>
    <property type="molecule type" value="Genomic_DNA"/>
</dbReference>
<dbReference type="EMBL" id="AZBU02000001">
    <property type="protein sequence ID" value="TMS34373.1"/>
    <property type="molecule type" value="Genomic_DNA"/>
</dbReference>
<comment type="caution">
    <text evidence="2">The sequence shown here is derived from an EMBL/GenBank/DDBJ whole genome shotgun (WGS) entry which is preliminary data.</text>
</comment>
<evidence type="ECO:0000313" key="3">
    <source>
        <dbReference type="Proteomes" id="UP000298663"/>
    </source>
</evidence>
<keyword evidence="3" id="KW-1185">Reference proteome</keyword>
<dbReference type="AlphaFoldDB" id="A0A4V6YSU4"/>
<protein>
    <submittedName>
        <fullName evidence="2">Uncharacterized protein</fullName>
    </submittedName>
</protein>
<proteinExistence type="predicted"/>
<dbReference type="Proteomes" id="UP000298663">
    <property type="component" value="Chromosome X"/>
</dbReference>
<gene>
    <name evidence="2" type="ORF">L596_001983</name>
</gene>
<feature type="compositionally biased region" description="Basic and acidic residues" evidence="1">
    <location>
        <begin position="10"/>
        <end position="22"/>
    </location>
</feature>
<name>A0A4V6YSU4_STECR</name>
<reference evidence="2 3" key="1">
    <citation type="journal article" date="2015" name="Genome Biol.">
        <title>Comparative genomics of Steinernema reveals deeply conserved gene regulatory networks.</title>
        <authorList>
            <person name="Dillman A.R."/>
            <person name="Macchietto M."/>
            <person name="Porter C.F."/>
            <person name="Rogers A."/>
            <person name="Williams B."/>
            <person name="Antoshechkin I."/>
            <person name="Lee M.M."/>
            <person name="Goodwin Z."/>
            <person name="Lu X."/>
            <person name="Lewis E.E."/>
            <person name="Goodrich-Blair H."/>
            <person name="Stock S.P."/>
            <person name="Adams B.J."/>
            <person name="Sternberg P.W."/>
            <person name="Mortazavi A."/>
        </authorList>
    </citation>
    <scope>NUCLEOTIDE SEQUENCE [LARGE SCALE GENOMIC DNA]</scope>
    <source>
        <strain evidence="2 3">ALL</strain>
    </source>
</reference>
<evidence type="ECO:0000313" key="2">
    <source>
        <dbReference type="EMBL" id="TMS34373.1"/>
    </source>
</evidence>